<evidence type="ECO:0000256" key="1">
    <source>
        <dbReference type="ARBA" id="ARBA00022670"/>
    </source>
</evidence>
<sequence>MCAFLKFCTGALVVLALALPAPANVLPLSGRFVGNPCRLLSGIRGKCTLITDCPDALEAVRRGTRRGLQGTQERCGFERNVEVVCCNTRARDIGNQNLGGRRPGVPNPVPKPHSEWVRPTRGDRDHNALSEMKSVTACRRFTQECPKSVTPFITGGKVAGVGEFPHM</sequence>
<dbReference type="GO" id="GO:0008236">
    <property type="term" value="F:serine-type peptidase activity"/>
    <property type="evidence" value="ECO:0007669"/>
    <property type="project" value="UniProtKB-KW"/>
</dbReference>
<dbReference type="Proteomes" id="UP000792457">
    <property type="component" value="Unassembled WGS sequence"/>
</dbReference>
<evidence type="ECO:0000313" key="8">
    <source>
        <dbReference type="EMBL" id="KAG8223983.1"/>
    </source>
</evidence>
<organism evidence="8 9">
    <name type="scientific">Ladona fulva</name>
    <name type="common">Scarce chaser dragonfly</name>
    <name type="synonym">Libellula fulva</name>
    <dbReference type="NCBI Taxonomy" id="123851"/>
    <lineage>
        <taxon>Eukaryota</taxon>
        <taxon>Metazoa</taxon>
        <taxon>Ecdysozoa</taxon>
        <taxon>Arthropoda</taxon>
        <taxon>Hexapoda</taxon>
        <taxon>Insecta</taxon>
        <taxon>Pterygota</taxon>
        <taxon>Palaeoptera</taxon>
        <taxon>Odonata</taxon>
        <taxon>Epiprocta</taxon>
        <taxon>Anisoptera</taxon>
        <taxon>Libelluloidea</taxon>
        <taxon>Libellulidae</taxon>
        <taxon>Ladona</taxon>
    </lineage>
</organism>
<feature type="chain" id="PRO_5035452568" description="Clip domain-containing protein" evidence="6">
    <location>
        <begin position="24"/>
        <end position="167"/>
    </location>
</feature>
<keyword evidence="1" id="KW-0645">Protease</keyword>
<protein>
    <recommendedName>
        <fullName evidence="7">Clip domain-containing protein</fullName>
    </recommendedName>
</protein>
<evidence type="ECO:0000256" key="3">
    <source>
        <dbReference type="ARBA" id="ARBA00022801"/>
    </source>
</evidence>
<dbReference type="InterPro" id="IPR022700">
    <property type="entry name" value="CLIP"/>
</dbReference>
<name>A0A8K0NW64_LADFU</name>
<feature type="signal peptide" evidence="6">
    <location>
        <begin position="1"/>
        <end position="23"/>
    </location>
</feature>
<keyword evidence="9" id="KW-1185">Reference proteome</keyword>
<evidence type="ECO:0000256" key="6">
    <source>
        <dbReference type="SAM" id="SignalP"/>
    </source>
</evidence>
<dbReference type="PROSITE" id="PS51888">
    <property type="entry name" value="CLIP"/>
    <property type="match status" value="1"/>
</dbReference>
<dbReference type="EMBL" id="KZ308181">
    <property type="protein sequence ID" value="KAG8223983.1"/>
    <property type="molecule type" value="Genomic_DNA"/>
</dbReference>
<evidence type="ECO:0000256" key="2">
    <source>
        <dbReference type="ARBA" id="ARBA00022729"/>
    </source>
</evidence>
<feature type="domain" description="Clip" evidence="7">
    <location>
        <begin position="36"/>
        <end position="86"/>
    </location>
</feature>
<keyword evidence="4" id="KW-0720">Serine protease</keyword>
<dbReference type="InterPro" id="IPR038565">
    <property type="entry name" value="CLIP_sf"/>
</dbReference>
<keyword evidence="3" id="KW-0378">Hydrolase</keyword>
<keyword evidence="5" id="KW-1015">Disulfide bond</keyword>
<evidence type="ECO:0000313" key="9">
    <source>
        <dbReference type="Proteomes" id="UP000792457"/>
    </source>
</evidence>
<feature type="non-terminal residue" evidence="8">
    <location>
        <position position="1"/>
    </location>
</feature>
<keyword evidence="2 6" id="KW-0732">Signal</keyword>
<dbReference type="AlphaFoldDB" id="A0A8K0NW64"/>
<gene>
    <name evidence="8" type="ORF">J437_LFUL012086</name>
</gene>
<evidence type="ECO:0000259" key="7">
    <source>
        <dbReference type="PROSITE" id="PS51888"/>
    </source>
</evidence>
<reference evidence="8" key="2">
    <citation type="submission" date="2017-10" db="EMBL/GenBank/DDBJ databases">
        <title>Ladona fulva Genome sequencing and assembly.</title>
        <authorList>
            <person name="Murali S."/>
            <person name="Richards S."/>
            <person name="Bandaranaike D."/>
            <person name="Bellair M."/>
            <person name="Blankenburg K."/>
            <person name="Chao H."/>
            <person name="Dinh H."/>
            <person name="Doddapaneni H."/>
            <person name="Dugan-Rocha S."/>
            <person name="Elkadiri S."/>
            <person name="Gnanaolivu R."/>
            <person name="Hernandez B."/>
            <person name="Skinner E."/>
            <person name="Javaid M."/>
            <person name="Lee S."/>
            <person name="Li M."/>
            <person name="Ming W."/>
            <person name="Munidasa M."/>
            <person name="Muniz J."/>
            <person name="Nguyen L."/>
            <person name="Hughes D."/>
            <person name="Osuji N."/>
            <person name="Pu L.-L."/>
            <person name="Puazo M."/>
            <person name="Qu C."/>
            <person name="Quiroz J."/>
            <person name="Raj R."/>
            <person name="Weissenberger G."/>
            <person name="Xin Y."/>
            <person name="Zou X."/>
            <person name="Han Y."/>
            <person name="Worley K."/>
            <person name="Muzny D."/>
            <person name="Gibbs R."/>
        </authorList>
    </citation>
    <scope>NUCLEOTIDE SEQUENCE</scope>
    <source>
        <strain evidence="8">Sampled in the wild</strain>
    </source>
</reference>
<evidence type="ECO:0000256" key="4">
    <source>
        <dbReference type="ARBA" id="ARBA00022825"/>
    </source>
</evidence>
<dbReference type="Gene3D" id="3.30.1640.30">
    <property type="match status" value="1"/>
</dbReference>
<dbReference type="GO" id="GO:0006508">
    <property type="term" value="P:proteolysis"/>
    <property type="evidence" value="ECO:0007669"/>
    <property type="project" value="UniProtKB-KW"/>
</dbReference>
<proteinExistence type="predicted"/>
<reference evidence="8" key="1">
    <citation type="submission" date="2013-04" db="EMBL/GenBank/DDBJ databases">
        <authorList>
            <person name="Qu J."/>
            <person name="Murali S.C."/>
            <person name="Bandaranaike D."/>
            <person name="Bellair M."/>
            <person name="Blankenburg K."/>
            <person name="Chao H."/>
            <person name="Dinh H."/>
            <person name="Doddapaneni H."/>
            <person name="Downs B."/>
            <person name="Dugan-Rocha S."/>
            <person name="Elkadiri S."/>
            <person name="Gnanaolivu R.D."/>
            <person name="Hernandez B."/>
            <person name="Javaid M."/>
            <person name="Jayaseelan J.C."/>
            <person name="Lee S."/>
            <person name="Li M."/>
            <person name="Ming W."/>
            <person name="Munidasa M."/>
            <person name="Muniz J."/>
            <person name="Nguyen L."/>
            <person name="Ongeri F."/>
            <person name="Osuji N."/>
            <person name="Pu L.-L."/>
            <person name="Puazo M."/>
            <person name="Qu C."/>
            <person name="Quiroz J."/>
            <person name="Raj R."/>
            <person name="Weissenberger G."/>
            <person name="Xin Y."/>
            <person name="Zou X."/>
            <person name="Han Y."/>
            <person name="Richards S."/>
            <person name="Worley K."/>
            <person name="Muzny D."/>
            <person name="Gibbs R."/>
        </authorList>
    </citation>
    <scope>NUCLEOTIDE SEQUENCE</scope>
    <source>
        <strain evidence="8">Sampled in the wild</strain>
    </source>
</reference>
<evidence type="ECO:0000256" key="5">
    <source>
        <dbReference type="ARBA" id="ARBA00023157"/>
    </source>
</evidence>
<accession>A0A8K0NW64</accession>
<comment type="caution">
    <text evidence="8">The sequence shown here is derived from an EMBL/GenBank/DDBJ whole genome shotgun (WGS) entry which is preliminary data.</text>
</comment>